<dbReference type="Proteomes" id="UP001221411">
    <property type="component" value="Unassembled WGS sequence"/>
</dbReference>
<accession>A0ABT5F734</accession>
<proteinExistence type="predicted"/>
<sequence length="371" mass="37698">MRNIKRIIGPVFVFLPIALLSVASCGEGVFTYIELDGGAGDASPDAGADGGEEEGGPTSSGGPIDCDFTCRGECVPLHPSDASLPVLVWIGPDDGSAPPCPDNAPVEQFVWHADLVIPPKSCGPCTCSPSTGSCALPTSITAHAAPCTPADGAPATPTDPPAGWDGACAAENAIPAGLSCGAEGPCVQSITVGPLAIVEESCEAIDKSGPVTAPPPTPTWSTVARVCEGSAFGQCAPDEHCVPAAPTGFLQCVQREGIHDCAAEGYTKHFIFYEGFSDERDCTSCSCGTPQGSYCHSDIAFYSDAACSMTPLITSAWSKGPTCHDVVPGRALESKTALSPVYQPGSCQAAGGEAIGEVAKIGPRTICCYVA</sequence>
<dbReference type="RefSeq" id="WP_271930347.1">
    <property type="nucleotide sequence ID" value="NZ_JAQNDO010000001.1"/>
</dbReference>
<dbReference type="PROSITE" id="PS51257">
    <property type="entry name" value="PROKAR_LIPOPROTEIN"/>
    <property type="match status" value="1"/>
</dbReference>
<evidence type="ECO:0000256" key="1">
    <source>
        <dbReference type="SAM" id="MobiDB-lite"/>
    </source>
</evidence>
<reference evidence="2 3" key="1">
    <citation type="submission" date="2022-11" db="EMBL/GenBank/DDBJ databases">
        <title>Minimal conservation of predation-associated metabolite biosynthetic gene clusters underscores biosynthetic potential of Myxococcota including descriptions for ten novel species: Archangium lansinium sp. nov., Myxococcus landrumus sp. nov., Nannocystis bai.</title>
        <authorList>
            <person name="Ahearne A."/>
            <person name="Stevens C."/>
            <person name="Dowd S."/>
        </authorList>
    </citation>
    <scope>NUCLEOTIDE SEQUENCE [LARGE SCALE GENOMIC DNA]</scope>
    <source>
        <strain evidence="2 3">RJM3</strain>
    </source>
</reference>
<name>A0ABT5F734_9BACT</name>
<dbReference type="EMBL" id="JAQNDO010000001">
    <property type="protein sequence ID" value="MDC0749914.1"/>
    <property type="molecule type" value="Genomic_DNA"/>
</dbReference>
<evidence type="ECO:0000313" key="3">
    <source>
        <dbReference type="Proteomes" id="UP001221411"/>
    </source>
</evidence>
<evidence type="ECO:0000313" key="2">
    <source>
        <dbReference type="EMBL" id="MDC0749914.1"/>
    </source>
</evidence>
<protein>
    <submittedName>
        <fullName evidence="2">Uncharacterized protein</fullName>
    </submittedName>
</protein>
<gene>
    <name evidence="2" type="ORF">POL67_51780</name>
</gene>
<keyword evidence="3" id="KW-1185">Reference proteome</keyword>
<feature type="region of interest" description="Disordered" evidence="1">
    <location>
        <begin position="41"/>
        <end position="62"/>
    </location>
</feature>
<organism evidence="2 3">
    <name type="scientific">Polyangium mundeleinium</name>
    <dbReference type="NCBI Taxonomy" id="2995306"/>
    <lineage>
        <taxon>Bacteria</taxon>
        <taxon>Pseudomonadati</taxon>
        <taxon>Myxococcota</taxon>
        <taxon>Polyangia</taxon>
        <taxon>Polyangiales</taxon>
        <taxon>Polyangiaceae</taxon>
        <taxon>Polyangium</taxon>
    </lineage>
</organism>
<comment type="caution">
    <text evidence="2">The sequence shown here is derived from an EMBL/GenBank/DDBJ whole genome shotgun (WGS) entry which is preliminary data.</text>
</comment>